<reference evidence="5" key="1">
    <citation type="submission" date="2025-08" db="UniProtKB">
        <authorList>
            <consortium name="RefSeq"/>
        </authorList>
    </citation>
    <scope>IDENTIFICATION</scope>
    <source>
        <tissue evidence="5">Whole sample</tissue>
    </source>
</reference>
<dbReference type="PROSITE" id="PS50297">
    <property type="entry name" value="ANK_REP_REGION"/>
    <property type="match status" value="1"/>
</dbReference>
<feature type="repeat" description="ANK" evidence="3">
    <location>
        <begin position="69"/>
        <end position="101"/>
    </location>
</feature>
<dbReference type="AlphaFoldDB" id="A0A8B8DFS2"/>
<organism evidence="4 5">
    <name type="scientific">Crassostrea virginica</name>
    <name type="common">Eastern oyster</name>
    <dbReference type="NCBI Taxonomy" id="6565"/>
    <lineage>
        <taxon>Eukaryota</taxon>
        <taxon>Metazoa</taxon>
        <taxon>Spiralia</taxon>
        <taxon>Lophotrochozoa</taxon>
        <taxon>Mollusca</taxon>
        <taxon>Bivalvia</taxon>
        <taxon>Autobranchia</taxon>
        <taxon>Pteriomorphia</taxon>
        <taxon>Ostreida</taxon>
        <taxon>Ostreoidea</taxon>
        <taxon>Ostreidae</taxon>
        <taxon>Crassostrea</taxon>
    </lineage>
</organism>
<dbReference type="InterPro" id="IPR036770">
    <property type="entry name" value="Ankyrin_rpt-contain_sf"/>
</dbReference>
<dbReference type="InterPro" id="IPR002110">
    <property type="entry name" value="Ankyrin_rpt"/>
</dbReference>
<evidence type="ECO:0000313" key="4">
    <source>
        <dbReference type="Proteomes" id="UP000694844"/>
    </source>
</evidence>
<accession>A0A8B8DFS2</accession>
<dbReference type="PANTHER" id="PTHR24171:SF10">
    <property type="entry name" value="ANKYRIN REPEAT DOMAIN-CONTAINING PROTEIN 29-LIKE"/>
    <property type="match status" value="1"/>
</dbReference>
<feature type="repeat" description="ANK" evidence="3">
    <location>
        <begin position="35"/>
        <end position="67"/>
    </location>
</feature>
<sequence length="216" mass="23375">MSAPMSVANAAANGDLTLLQQILRQGANVNERSRDGMTPLALAAFWGYADVVECLLQHRADINACNRGTQWTALHCAAFQGHGKVIMKLMEHNPNVELKDNQGRTAVDFASALDAIWPFFAAAGCKRTPKSELIRMDIVKRVTHVDPTLPKSEIAHFSRPGSAYVIKAQPLHGNSPADTNMAVASANGDVLAGLPEEPEMPSSRPQQINLAMFSNF</sequence>
<proteinExistence type="predicted"/>
<dbReference type="Gene3D" id="1.25.40.20">
    <property type="entry name" value="Ankyrin repeat-containing domain"/>
    <property type="match status" value="1"/>
</dbReference>
<keyword evidence="1" id="KW-0677">Repeat</keyword>
<keyword evidence="2 3" id="KW-0040">ANK repeat</keyword>
<evidence type="ECO:0000256" key="3">
    <source>
        <dbReference type="PROSITE-ProRule" id="PRU00023"/>
    </source>
</evidence>
<dbReference type="SMART" id="SM00248">
    <property type="entry name" value="ANK"/>
    <property type="match status" value="3"/>
</dbReference>
<dbReference type="SUPFAM" id="SSF48403">
    <property type="entry name" value="Ankyrin repeat"/>
    <property type="match status" value="1"/>
</dbReference>
<dbReference type="RefSeq" id="XP_022326404.1">
    <property type="nucleotide sequence ID" value="XM_022470696.1"/>
</dbReference>
<dbReference type="OrthoDB" id="194358at2759"/>
<evidence type="ECO:0000256" key="1">
    <source>
        <dbReference type="ARBA" id="ARBA00022737"/>
    </source>
</evidence>
<dbReference type="GeneID" id="111126218"/>
<protein>
    <submittedName>
        <fullName evidence="5">Ankyrin repeat domain-containing protein 49-like</fullName>
    </submittedName>
</protein>
<dbReference type="PANTHER" id="PTHR24171">
    <property type="entry name" value="ANKYRIN REPEAT DOMAIN-CONTAINING PROTEIN 39-RELATED"/>
    <property type="match status" value="1"/>
</dbReference>
<dbReference type="PROSITE" id="PS50088">
    <property type="entry name" value="ANK_REPEAT"/>
    <property type="match status" value="2"/>
</dbReference>
<dbReference type="Pfam" id="PF12796">
    <property type="entry name" value="Ank_2"/>
    <property type="match status" value="1"/>
</dbReference>
<evidence type="ECO:0000256" key="2">
    <source>
        <dbReference type="ARBA" id="ARBA00023043"/>
    </source>
</evidence>
<dbReference type="Proteomes" id="UP000694844">
    <property type="component" value="Chromosome 3"/>
</dbReference>
<gene>
    <name evidence="5" type="primary">LOC111126218</name>
</gene>
<keyword evidence="4" id="KW-1185">Reference proteome</keyword>
<name>A0A8B8DFS2_CRAVI</name>
<evidence type="ECO:0000313" key="5">
    <source>
        <dbReference type="RefSeq" id="XP_022326404.1"/>
    </source>
</evidence>
<dbReference type="KEGG" id="cvn:111126218"/>